<evidence type="ECO:0000313" key="1">
    <source>
        <dbReference type="EMBL" id="MCL1128006.1"/>
    </source>
</evidence>
<name>A0ABT0LJY4_9GAMM</name>
<gene>
    <name evidence="1" type="ORF">L2764_27055</name>
</gene>
<organism evidence="1 2">
    <name type="scientific">Shewanella surugensis</name>
    <dbReference type="NCBI Taxonomy" id="212020"/>
    <lineage>
        <taxon>Bacteria</taxon>
        <taxon>Pseudomonadati</taxon>
        <taxon>Pseudomonadota</taxon>
        <taxon>Gammaproteobacteria</taxon>
        <taxon>Alteromonadales</taxon>
        <taxon>Shewanellaceae</taxon>
        <taxon>Shewanella</taxon>
    </lineage>
</organism>
<proteinExistence type="predicted"/>
<accession>A0ABT0LJY4</accession>
<dbReference type="RefSeq" id="WP_248943427.1">
    <property type="nucleotide sequence ID" value="NZ_JAKIKS010000292.1"/>
</dbReference>
<evidence type="ECO:0008006" key="3">
    <source>
        <dbReference type="Google" id="ProtNLM"/>
    </source>
</evidence>
<evidence type="ECO:0000313" key="2">
    <source>
        <dbReference type="Proteomes" id="UP001203423"/>
    </source>
</evidence>
<sequence length="111" mass="13129">MQIERMSIKTLRGELKTWGRYWRGQEYGGGYGSRSACDKLGEIRIESSVNTEQPVPDHVQFYDIQVEQLSQDCRRALRVRYICKKEWTLIGFDSEKSYQYWLRRAEGELLG</sequence>
<dbReference type="EMBL" id="JAKIKS010000292">
    <property type="protein sequence ID" value="MCL1128006.1"/>
    <property type="molecule type" value="Genomic_DNA"/>
</dbReference>
<reference evidence="1 2" key="1">
    <citation type="submission" date="2022-01" db="EMBL/GenBank/DDBJ databases">
        <title>Whole genome-based taxonomy of the Shewanellaceae.</title>
        <authorList>
            <person name="Martin-Rodriguez A.J."/>
        </authorList>
    </citation>
    <scope>NUCLEOTIDE SEQUENCE [LARGE SCALE GENOMIC DNA]</scope>
    <source>
        <strain evidence="1 2">DSM 17177</strain>
    </source>
</reference>
<protein>
    <recommendedName>
        <fullName evidence="3">Head-tail adaptor protein</fullName>
    </recommendedName>
</protein>
<comment type="caution">
    <text evidence="1">The sequence shown here is derived from an EMBL/GenBank/DDBJ whole genome shotgun (WGS) entry which is preliminary data.</text>
</comment>
<keyword evidence="2" id="KW-1185">Reference proteome</keyword>
<dbReference type="Proteomes" id="UP001203423">
    <property type="component" value="Unassembled WGS sequence"/>
</dbReference>